<evidence type="ECO:0000256" key="14">
    <source>
        <dbReference type="PIRSR" id="PIRSR001365-1"/>
    </source>
</evidence>
<dbReference type="PROSITE" id="PS00665">
    <property type="entry name" value="DHDPS_1"/>
    <property type="match status" value="1"/>
</dbReference>
<dbReference type="PRINTS" id="PR00146">
    <property type="entry name" value="DHPICSNTHASE"/>
</dbReference>
<evidence type="ECO:0000256" key="10">
    <source>
        <dbReference type="ARBA" id="ARBA00023270"/>
    </source>
</evidence>
<feature type="binding site" evidence="12 15">
    <location>
        <position position="46"/>
    </location>
    <ligand>
        <name>pyruvate</name>
        <dbReference type="ChEBI" id="CHEBI:15361"/>
    </ligand>
</feature>
<evidence type="ECO:0000256" key="5">
    <source>
        <dbReference type="ARBA" id="ARBA00022490"/>
    </source>
</evidence>
<reference evidence="16" key="1">
    <citation type="submission" date="2019-08" db="EMBL/GenBank/DDBJ databases">
        <authorList>
            <person name="Amaro Estrada I."/>
            <person name="Quiroz Castaneda R.E."/>
            <person name="Martinez Ocampo F."/>
            <person name="Rodriguez Camarillo S.D."/>
        </authorList>
    </citation>
    <scope>NUCLEOTIDE SEQUENCE</scope>
    <source>
        <strain evidence="16">MEX-30-184-02</strain>
    </source>
</reference>
<keyword evidence="10 12" id="KW-0704">Schiff base</keyword>
<comment type="subcellular location">
    <subcellularLocation>
        <location evidence="12">Cytoplasm</location>
    </subcellularLocation>
</comment>
<evidence type="ECO:0000256" key="2">
    <source>
        <dbReference type="ARBA" id="ARBA00005120"/>
    </source>
</evidence>
<dbReference type="Pfam" id="PF00701">
    <property type="entry name" value="DHDPS"/>
    <property type="match status" value="1"/>
</dbReference>
<keyword evidence="6 12" id="KW-0028">Amino-acid biosynthesis</keyword>
<dbReference type="NCBIfam" id="TIGR00674">
    <property type="entry name" value="dapA"/>
    <property type="match status" value="1"/>
</dbReference>
<evidence type="ECO:0000256" key="4">
    <source>
        <dbReference type="ARBA" id="ARBA00012086"/>
    </source>
</evidence>
<evidence type="ECO:0000256" key="9">
    <source>
        <dbReference type="ARBA" id="ARBA00023239"/>
    </source>
</evidence>
<evidence type="ECO:0000256" key="7">
    <source>
        <dbReference type="ARBA" id="ARBA00022915"/>
    </source>
</evidence>
<keyword evidence="9 12" id="KW-0456">Lyase</keyword>
<evidence type="ECO:0000256" key="13">
    <source>
        <dbReference type="PIRNR" id="PIRNR001365"/>
    </source>
</evidence>
<evidence type="ECO:0000256" key="15">
    <source>
        <dbReference type="PIRSR" id="PIRSR001365-2"/>
    </source>
</evidence>
<proteinExistence type="inferred from homology"/>
<dbReference type="EMBL" id="VTCY01000001">
    <property type="protein sequence ID" value="KAB0452870.1"/>
    <property type="molecule type" value="Genomic_DNA"/>
</dbReference>
<evidence type="ECO:0000256" key="3">
    <source>
        <dbReference type="ARBA" id="ARBA00007592"/>
    </source>
</evidence>
<feature type="site" description="Part of a proton relay during catalysis" evidence="12">
    <location>
        <position position="108"/>
    </location>
</feature>
<dbReference type="GO" id="GO:0019877">
    <property type="term" value="P:diaminopimelate biosynthetic process"/>
    <property type="evidence" value="ECO:0007669"/>
    <property type="project" value="UniProtKB-UniRule"/>
</dbReference>
<comment type="caution">
    <text evidence="12">Was originally thought to be a dihydrodipicolinate synthase (DHDPS), catalyzing the condensation of (S)-aspartate-beta-semialdehyde [(S)-ASA] and pyruvate to dihydrodipicolinate (DHDP). However, it was shown in E.coli that the product of the enzymatic reaction is not dihydrodipicolinate but in fact (4S)-4-hydroxy-2,3,4,5-tetrahydro-(2S)-dipicolinic acid (HTPA), and that the consecutive dehydration reaction leading to DHDP is not spontaneous but catalyzed by DapB.</text>
</comment>
<evidence type="ECO:0000256" key="6">
    <source>
        <dbReference type="ARBA" id="ARBA00022605"/>
    </source>
</evidence>
<dbReference type="PROSITE" id="PS00666">
    <property type="entry name" value="DHDPS_2"/>
    <property type="match status" value="1"/>
</dbReference>
<feature type="site" description="Part of a proton relay during catalysis" evidence="12">
    <location>
        <position position="45"/>
    </location>
</feature>
<feature type="active site" description="Schiff-base intermediate with substrate" evidence="12 14">
    <location>
        <position position="162"/>
    </location>
</feature>
<comment type="caution">
    <text evidence="16">The sequence shown here is derived from an EMBL/GenBank/DDBJ whole genome shotgun (WGS) entry which is preliminary data.</text>
</comment>
<dbReference type="PANTHER" id="PTHR12128">
    <property type="entry name" value="DIHYDRODIPICOLINATE SYNTHASE"/>
    <property type="match status" value="1"/>
</dbReference>
<evidence type="ECO:0000256" key="11">
    <source>
        <dbReference type="ARBA" id="ARBA00047836"/>
    </source>
</evidence>
<accession>A0A643CMH6</accession>
<comment type="function">
    <text evidence="1 12">Catalyzes the condensation of (S)-aspartate-beta-semialdehyde [(S)-ASA] and pyruvate to 4-hydroxy-tetrahydrodipicolinate (HTPA).</text>
</comment>
<dbReference type="InterPro" id="IPR013785">
    <property type="entry name" value="Aldolase_TIM"/>
</dbReference>
<dbReference type="CDD" id="cd00950">
    <property type="entry name" value="DHDPS"/>
    <property type="match status" value="1"/>
</dbReference>
<keyword evidence="5 12" id="KW-0963">Cytoplasm</keyword>
<comment type="subunit">
    <text evidence="12">Homotetramer; dimer of dimers.</text>
</comment>
<feature type="binding site" evidence="12 15">
    <location>
        <position position="203"/>
    </location>
    <ligand>
        <name>pyruvate</name>
        <dbReference type="ChEBI" id="CHEBI:15361"/>
    </ligand>
</feature>
<dbReference type="InterPro" id="IPR002220">
    <property type="entry name" value="DapA-like"/>
</dbReference>
<comment type="catalytic activity">
    <reaction evidence="11 12">
        <text>L-aspartate 4-semialdehyde + pyruvate = (2S,4S)-4-hydroxy-2,3,4,5-tetrahydrodipicolinate + H2O + H(+)</text>
        <dbReference type="Rhea" id="RHEA:34171"/>
        <dbReference type="ChEBI" id="CHEBI:15361"/>
        <dbReference type="ChEBI" id="CHEBI:15377"/>
        <dbReference type="ChEBI" id="CHEBI:15378"/>
        <dbReference type="ChEBI" id="CHEBI:67139"/>
        <dbReference type="ChEBI" id="CHEBI:537519"/>
        <dbReference type="EC" id="4.3.3.7"/>
    </reaction>
</comment>
<dbReference type="Gene3D" id="3.20.20.70">
    <property type="entry name" value="Aldolase class I"/>
    <property type="match status" value="1"/>
</dbReference>
<dbReference type="UniPathway" id="UPA00034">
    <property type="reaction ID" value="UER00017"/>
</dbReference>
<dbReference type="SMART" id="SM01130">
    <property type="entry name" value="DHDPS"/>
    <property type="match status" value="1"/>
</dbReference>
<keyword evidence="8 12" id="KW-0457">Lysine biosynthesis</keyword>
<evidence type="ECO:0000256" key="12">
    <source>
        <dbReference type="HAMAP-Rule" id="MF_00418"/>
    </source>
</evidence>
<dbReference type="InterPro" id="IPR020624">
    <property type="entry name" value="Schiff_base-form_aldolases_CS"/>
</dbReference>
<dbReference type="RefSeq" id="WP_150150330.1">
    <property type="nucleotide sequence ID" value="NZ_VTCY01000001.1"/>
</dbReference>
<dbReference type="PANTHER" id="PTHR12128:SF66">
    <property type="entry name" value="4-HYDROXY-2-OXOGLUTARATE ALDOLASE, MITOCHONDRIAL"/>
    <property type="match status" value="1"/>
</dbReference>
<organism evidence="16">
    <name type="scientific">Anaplasma marginale</name>
    <dbReference type="NCBI Taxonomy" id="770"/>
    <lineage>
        <taxon>Bacteria</taxon>
        <taxon>Pseudomonadati</taxon>
        <taxon>Pseudomonadota</taxon>
        <taxon>Alphaproteobacteria</taxon>
        <taxon>Rickettsiales</taxon>
        <taxon>Anaplasmataceae</taxon>
        <taxon>Anaplasma</taxon>
    </lineage>
</organism>
<dbReference type="EC" id="4.3.3.7" evidence="4 12"/>
<dbReference type="HAMAP" id="MF_00418">
    <property type="entry name" value="DapA"/>
    <property type="match status" value="1"/>
</dbReference>
<dbReference type="GO" id="GO:0009089">
    <property type="term" value="P:lysine biosynthetic process via diaminopimelate"/>
    <property type="evidence" value="ECO:0007669"/>
    <property type="project" value="UniProtKB-UniRule"/>
</dbReference>
<comment type="similarity">
    <text evidence="3 12 13">Belongs to the DapA family.</text>
</comment>
<dbReference type="InterPro" id="IPR020625">
    <property type="entry name" value="Schiff_base-form_aldolases_AS"/>
</dbReference>
<keyword evidence="7 12" id="KW-0220">Diaminopimelate biosynthesis</keyword>
<dbReference type="PIRSF" id="PIRSF001365">
    <property type="entry name" value="DHDPS"/>
    <property type="match status" value="1"/>
</dbReference>
<evidence type="ECO:0000313" key="16">
    <source>
        <dbReference type="EMBL" id="KAB0452870.1"/>
    </source>
</evidence>
<comment type="pathway">
    <text evidence="2 12">Amino-acid biosynthesis; L-lysine biosynthesis via DAP pathway; (S)-tetrahydrodipicolinate from L-aspartate: step 3/4.</text>
</comment>
<dbReference type="SUPFAM" id="SSF51569">
    <property type="entry name" value="Aldolase"/>
    <property type="match status" value="1"/>
</dbReference>
<dbReference type="GO" id="GO:0005829">
    <property type="term" value="C:cytosol"/>
    <property type="evidence" value="ECO:0007669"/>
    <property type="project" value="TreeGrafter"/>
</dbReference>
<feature type="active site" description="Proton donor/acceptor" evidence="12 14">
    <location>
        <position position="134"/>
    </location>
</feature>
<sequence>MKLNGVFTALATPFRDDLSLDERALASFVDWQISSGISGIVPCGTTGESATLNFEEYCTVVRLCIETARGRILVIAGAGSHCTTETISRALFVQSAGADAALIVVPYYNRPSDEGVYQHFRAVHDATNIPIVLYNVPQRTAIDISNDTIRRIAELPRVVGIKDCTGAERVAALKAILPEKVAILSGEDETALASYMNGGSGCISVVSNVAPKMAVELYRLHALGKINMAKQVSGNLAALSRVLFIEPSPSPTKYALSLMGKMRPKVRLPLVELASNSQTAVKNVLETLDLLRQQKAMHSQL</sequence>
<name>A0A643CMH6_ANAMA</name>
<dbReference type="GO" id="GO:0008840">
    <property type="term" value="F:4-hydroxy-tetrahydrodipicolinate synthase activity"/>
    <property type="evidence" value="ECO:0007669"/>
    <property type="project" value="UniProtKB-UniRule"/>
</dbReference>
<evidence type="ECO:0000256" key="1">
    <source>
        <dbReference type="ARBA" id="ARBA00003294"/>
    </source>
</evidence>
<evidence type="ECO:0000256" key="8">
    <source>
        <dbReference type="ARBA" id="ARBA00023154"/>
    </source>
</evidence>
<dbReference type="InterPro" id="IPR005263">
    <property type="entry name" value="DapA"/>
</dbReference>
<protein>
    <recommendedName>
        <fullName evidence="4 12">4-hydroxy-tetrahydrodipicolinate synthase</fullName>
        <shortName evidence="12">HTPA synthase</shortName>
        <ecNumber evidence="4 12">4.3.3.7</ecNumber>
    </recommendedName>
</protein>
<dbReference type="AlphaFoldDB" id="A0A643CMH6"/>
<gene>
    <name evidence="12" type="primary">dapA</name>
    <name evidence="16" type="ORF">FY207_00625</name>
</gene>